<sequence>MTQATHHPSFDQLMEQYLGLESMEVTEELLDLCGASINTRALPRLRLRLHEEEAQIPLLNALGYVRMREKCEQLVASLHLLISFLEQEDQT</sequence>
<reference evidence="1 2" key="1">
    <citation type="submission" date="2023-02" db="EMBL/GenBank/DDBJ databases">
        <title>Dictyobacter halimunensis sp. nov., a new member of the class Ktedonobacteria from forest soil in a geothermal area.</title>
        <authorList>
            <person name="Rachmania M.K."/>
            <person name="Ningsih F."/>
            <person name="Sakai Y."/>
            <person name="Yabe S."/>
            <person name="Yokota A."/>
            <person name="Sjamsuridzal W."/>
        </authorList>
    </citation>
    <scope>NUCLEOTIDE SEQUENCE [LARGE SCALE GENOMIC DNA]</scope>
    <source>
        <strain evidence="1 2">S3.2.2.5</strain>
    </source>
</reference>
<dbReference type="EMBL" id="BSRI01000003">
    <property type="protein sequence ID" value="GLV61170.1"/>
    <property type="molecule type" value="Genomic_DNA"/>
</dbReference>
<comment type="caution">
    <text evidence="1">The sequence shown here is derived from an EMBL/GenBank/DDBJ whole genome shotgun (WGS) entry which is preliminary data.</text>
</comment>
<dbReference type="Proteomes" id="UP001344906">
    <property type="component" value="Unassembled WGS sequence"/>
</dbReference>
<organism evidence="1 2">
    <name type="scientific">Dictyobacter halimunensis</name>
    <dbReference type="NCBI Taxonomy" id="3026934"/>
    <lineage>
        <taxon>Bacteria</taxon>
        <taxon>Bacillati</taxon>
        <taxon>Chloroflexota</taxon>
        <taxon>Ktedonobacteria</taxon>
        <taxon>Ktedonobacterales</taxon>
        <taxon>Dictyobacteraceae</taxon>
        <taxon>Dictyobacter</taxon>
    </lineage>
</organism>
<proteinExistence type="predicted"/>
<gene>
    <name evidence="1" type="ORF">KDH_79860</name>
</gene>
<evidence type="ECO:0000313" key="1">
    <source>
        <dbReference type="EMBL" id="GLV61170.1"/>
    </source>
</evidence>
<evidence type="ECO:0000313" key="2">
    <source>
        <dbReference type="Proteomes" id="UP001344906"/>
    </source>
</evidence>
<keyword evidence="2" id="KW-1185">Reference proteome</keyword>
<accession>A0ABQ6G7C0</accession>
<protein>
    <submittedName>
        <fullName evidence="1">Uncharacterized protein</fullName>
    </submittedName>
</protein>
<name>A0ABQ6G7C0_9CHLR</name>
<dbReference type="RefSeq" id="WP_338258582.1">
    <property type="nucleotide sequence ID" value="NZ_BSRI01000003.1"/>
</dbReference>